<dbReference type="Proteomes" id="UP000215335">
    <property type="component" value="Unassembled WGS sequence"/>
</dbReference>
<feature type="compositionally biased region" description="Basic residues" evidence="1">
    <location>
        <begin position="67"/>
        <end position="77"/>
    </location>
</feature>
<accession>A0A232F7W2</accession>
<reference evidence="2 3" key="1">
    <citation type="journal article" date="2017" name="Curr. Biol.">
        <title>The Evolution of Venom by Co-option of Single-Copy Genes.</title>
        <authorList>
            <person name="Martinson E.O."/>
            <person name="Mrinalini"/>
            <person name="Kelkar Y.D."/>
            <person name="Chang C.H."/>
            <person name="Werren J.H."/>
        </authorList>
    </citation>
    <scope>NUCLEOTIDE SEQUENCE [LARGE SCALE GENOMIC DNA]</scope>
    <source>
        <strain evidence="2 3">Alberta</strain>
        <tissue evidence="2">Whole body</tissue>
    </source>
</reference>
<feature type="region of interest" description="Disordered" evidence="1">
    <location>
        <begin position="63"/>
        <end position="106"/>
    </location>
</feature>
<protein>
    <submittedName>
        <fullName evidence="2">Uncharacterized protein</fullName>
    </submittedName>
</protein>
<dbReference type="AlphaFoldDB" id="A0A232F7W2"/>
<evidence type="ECO:0000313" key="3">
    <source>
        <dbReference type="Proteomes" id="UP000215335"/>
    </source>
</evidence>
<feature type="compositionally biased region" description="Polar residues" evidence="1">
    <location>
        <begin position="82"/>
        <end position="94"/>
    </location>
</feature>
<evidence type="ECO:0000256" key="1">
    <source>
        <dbReference type="SAM" id="MobiDB-lite"/>
    </source>
</evidence>
<sequence length="137" mass="15525">MTGYSARQCLIENGHHLTPIYDWSHNTSPTKLHLISDWSNTPSVQKQKLFLSDFLFSKVQLPESSKSRKKKVKKLQHSKPSSSKPALTPNNSKQVHPDSSKNSVTIVLDTTTPTLDLLQHRSYKRNSLTERRSGVSK</sequence>
<organism evidence="2 3">
    <name type="scientific">Trichomalopsis sarcophagae</name>
    <dbReference type="NCBI Taxonomy" id="543379"/>
    <lineage>
        <taxon>Eukaryota</taxon>
        <taxon>Metazoa</taxon>
        <taxon>Ecdysozoa</taxon>
        <taxon>Arthropoda</taxon>
        <taxon>Hexapoda</taxon>
        <taxon>Insecta</taxon>
        <taxon>Pterygota</taxon>
        <taxon>Neoptera</taxon>
        <taxon>Endopterygota</taxon>
        <taxon>Hymenoptera</taxon>
        <taxon>Apocrita</taxon>
        <taxon>Proctotrupomorpha</taxon>
        <taxon>Chalcidoidea</taxon>
        <taxon>Pteromalidae</taxon>
        <taxon>Pteromalinae</taxon>
        <taxon>Trichomalopsis</taxon>
    </lineage>
</organism>
<proteinExistence type="predicted"/>
<keyword evidence="3" id="KW-1185">Reference proteome</keyword>
<gene>
    <name evidence="2" type="ORF">TSAR_009525</name>
</gene>
<name>A0A232F7W2_9HYME</name>
<dbReference type="EMBL" id="NNAY01000696">
    <property type="protein sequence ID" value="OXU26934.1"/>
    <property type="molecule type" value="Genomic_DNA"/>
</dbReference>
<comment type="caution">
    <text evidence="2">The sequence shown here is derived from an EMBL/GenBank/DDBJ whole genome shotgun (WGS) entry which is preliminary data.</text>
</comment>
<evidence type="ECO:0000313" key="2">
    <source>
        <dbReference type="EMBL" id="OXU26934.1"/>
    </source>
</evidence>